<dbReference type="GO" id="GO:0004640">
    <property type="term" value="F:phosphoribosylanthranilate isomerase activity"/>
    <property type="evidence" value="ECO:0007669"/>
    <property type="project" value="UniProtKB-UniRule"/>
</dbReference>
<evidence type="ECO:0000256" key="7">
    <source>
        <dbReference type="ARBA" id="ARBA00023141"/>
    </source>
</evidence>
<feature type="domain" description="N-(5'phosphoribosyl) anthranilate isomerase (PRAI)" evidence="10">
    <location>
        <begin position="11"/>
        <end position="215"/>
    </location>
</feature>
<dbReference type="RefSeq" id="WP_067234432.1">
    <property type="nucleotide sequence ID" value="NZ_LZMZ01000003.1"/>
</dbReference>
<evidence type="ECO:0000256" key="9">
    <source>
        <dbReference type="HAMAP-Rule" id="MF_00135"/>
    </source>
</evidence>
<keyword evidence="7 9" id="KW-0057">Aromatic amino acid biosynthesis</keyword>
<evidence type="ECO:0000256" key="3">
    <source>
        <dbReference type="ARBA" id="ARBA00012572"/>
    </source>
</evidence>
<dbReference type="PANTHER" id="PTHR42894">
    <property type="entry name" value="N-(5'-PHOSPHORIBOSYL)ANTHRANILATE ISOMERASE"/>
    <property type="match status" value="1"/>
</dbReference>
<comment type="caution">
    <text evidence="11">The sequence shown here is derived from an EMBL/GenBank/DDBJ whole genome shotgun (WGS) entry which is preliminary data.</text>
</comment>
<protein>
    <recommendedName>
        <fullName evidence="4 9">N-(5'-phosphoribosyl)anthranilate isomerase</fullName>
        <shortName evidence="9">PRAI</shortName>
        <ecNumber evidence="3 9">5.3.1.24</ecNumber>
    </recommendedName>
</protein>
<dbReference type="AlphaFoldDB" id="A0A1B8QFS0"/>
<comment type="catalytic activity">
    <reaction evidence="1 9">
        <text>N-(5-phospho-beta-D-ribosyl)anthranilate = 1-(2-carboxyphenylamino)-1-deoxy-D-ribulose 5-phosphate</text>
        <dbReference type="Rhea" id="RHEA:21540"/>
        <dbReference type="ChEBI" id="CHEBI:18277"/>
        <dbReference type="ChEBI" id="CHEBI:58613"/>
        <dbReference type="EC" id="5.3.1.24"/>
    </reaction>
</comment>
<evidence type="ECO:0000256" key="6">
    <source>
        <dbReference type="ARBA" id="ARBA00022822"/>
    </source>
</evidence>
<dbReference type="SUPFAM" id="SSF51366">
    <property type="entry name" value="Ribulose-phoshate binding barrel"/>
    <property type="match status" value="1"/>
</dbReference>
<dbReference type="EMBL" id="LZMZ01000003">
    <property type="protein sequence ID" value="OBX80830.1"/>
    <property type="molecule type" value="Genomic_DNA"/>
</dbReference>
<dbReference type="Pfam" id="PF00697">
    <property type="entry name" value="PRAI"/>
    <property type="match status" value="1"/>
</dbReference>
<organism evidence="11 12">
    <name type="scientific">Faucicola atlantae</name>
    <dbReference type="NCBI Taxonomy" id="34059"/>
    <lineage>
        <taxon>Bacteria</taxon>
        <taxon>Pseudomonadati</taxon>
        <taxon>Pseudomonadota</taxon>
        <taxon>Gammaproteobacteria</taxon>
        <taxon>Moraxellales</taxon>
        <taxon>Moraxellaceae</taxon>
        <taxon>Faucicola</taxon>
    </lineage>
</organism>
<evidence type="ECO:0000313" key="11">
    <source>
        <dbReference type="EMBL" id="OBX80830.1"/>
    </source>
</evidence>
<comment type="similarity">
    <text evidence="9">Belongs to the TrpF family.</text>
</comment>
<keyword evidence="5 9" id="KW-0028">Amino-acid biosynthesis</keyword>
<sequence length="231" mass="24911">MHPTKHPTAIKFCGFTQADDIQAAVALGVDAVGLVFYPPSPRAVTVEQGAILARLVPPFISVVALVVNIPEQELVYLSHHVGFDIVQFHGDESALACQLMANRVGKRWIKALRVRENDTAETIAAQIAEYHAYGASAILLDAYHADQFGGTGQMFDWGKLPQTLDIPIILAGGLTAENVPKAIAQTRVYGVDVSGGIESSKGVKSMQKMTDFIQAVRGSKVTDDKGFDVRH</sequence>
<keyword evidence="8 9" id="KW-0413">Isomerase</keyword>
<dbReference type="PANTHER" id="PTHR42894:SF1">
    <property type="entry name" value="N-(5'-PHOSPHORIBOSYL)ANTHRANILATE ISOMERASE"/>
    <property type="match status" value="1"/>
</dbReference>
<accession>A0A1B8QFS0</accession>
<dbReference type="InterPro" id="IPR001240">
    <property type="entry name" value="PRAI_dom"/>
</dbReference>
<evidence type="ECO:0000259" key="10">
    <source>
        <dbReference type="Pfam" id="PF00697"/>
    </source>
</evidence>
<reference evidence="11 12" key="1">
    <citation type="submission" date="2016-06" db="EMBL/GenBank/DDBJ databases">
        <title>Draft genome of Moraxella atlantae CCUG 66109.</title>
        <authorList>
            <person name="Salva-Serra F."/>
            <person name="Engstrom-Jakobsson H."/>
            <person name="Thorell K."/>
            <person name="Gonzales-Siles L."/>
            <person name="Karlsson R."/>
            <person name="Boulund F."/>
            <person name="Engstrand L."/>
            <person name="Kristiansson E."/>
            <person name="Moore E."/>
        </authorList>
    </citation>
    <scope>NUCLEOTIDE SEQUENCE [LARGE SCALE GENOMIC DNA]</scope>
    <source>
        <strain evidence="11 12">CCUG 66109</strain>
    </source>
</reference>
<evidence type="ECO:0000256" key="1">
    <source>
        <dbReference type="ARBA" id="ARBA00001164"/>
    </source>
</evidence>
<dbReference type="InterPro" id="IPR013785">
    <property type="entry name" value="Aldolase_TIM"/>
</dbReference>
<dbReference type="EC" id="5.3.1.24" evidence="3 9"/>
<evidence type="ECO:0000256" key="4">
    <source>
        <dbReference type="ARBA" id="ARBA00022272"/>
    </source>
</evidence>
<dbReference type="Gene3D" id="3.20.20.70">
    <property type="entry name" value="Aldolase class I"/>
    <property type="match status" value="1"/>
</dbReference>
<proteinExistence type="inferred from homology"/>
<evidence type="ECO:0000256" key="5">
    <source>
        <dbReference type="ARBA" id="ARBA00022605"/>
    </source>
</evidence>
<gene>
    <name evidence="9" type="primary">trpF</name>
    <name evidence="11" type="ORF">A9308_02580</name>
</gene>
<evidence type="ECO:0000256" key="2">
    <source>
        <dbReference type="ARBA" id="ARBA00004664"/>
    </source>
</evidence>
<dbReference type="InterPro" id="IPR044643">
    <property type="entry name" value="TrpF_fam"/>
</dbReference>
<dbReference type="OrthoDB" id="9796196at2"/>
<dbReference type="HAMAP" id="MF_00135">
    <property type="entry name" value="PRAI"/>
    <property type="match status" value="1"/>
</dbReference>
<dbReference type="NCBIfam" id="NF002299">
    <property type="entry name" value="PRK01222.1-6"/>
    <property type="match status" value="1"/>
</dbReference>
<evidence type="ECO:0000256" key="8">
    <source>
        <dbReference type="ARBA" id="ARBA00023235"/>
    </source>
</evidence>
<dbReference type="InterPro" id="IPR011060">
    <property type="entry name" value="RibuloseP-bd_barrel"/>
</dbReference>
<evidence type="ECO:0000313" key="12">
    <source>
        <dbReference type="Proteomes" id="UP000092508"/>
    </source>
</evidence>
<dbReference type="UniPathway" id="UPA00035">
    <property type="reaction ID" value="UER00042"/>
</dbReference>
<dbReference type="Proteomes" id="UP000092508">
    <property type="component" value="Unassembled WGS sequence"/>
</dbReference>
<dbReference type="CDD" id="cd00405">
    <property type="entry name" value="PRAI"/>
    <property type="match status" value="1"/>
</dbReference>
<name>A0A1B8QFS0_9GAMM</name>
<dbReference type="GO" id="GO:0000162">
    <property type="term" value="P:L-tryptophan biosynthetic process"/>
    <property type="evidence" value="ECO:0007669"/>
    <property type="project" value="UniProtKB-UniRule"/>
</dbReference>
<dbReference type="NCBIfam" id="NF002298">
    <property type="entry name" value="PRK01222.1-4"/>
    <property type="match status" value="1"/>
</dbReference>
<keyword evidence="6 9" id="KW-0822">Tryptophan biosynthesis</keyword>
<dbReference type="STRING" id="34059.A9308_02580"/>
<comment type="pathway">
    <text evidence="2 9">Amino-acid biosynthesis; L-tryptophan biosynthesis; L-tryptophan from chorismate: step 3/5.</text>
</comment>